<dbReference type="Proteomes" id="UP000268007">
    <property type="component" value="Unassembled WGS sequence"/>
</dbReference>
<dbReference type="AlphaFoldDB" id="A0A495J9T8"/>
<name>A0A495J9T8_9SPHI</name>
<keyword evidence="2" id="KW-0732">Signal</keyword>
<evidence type="ECO:0000256" key="2">
    <source>
        <dbReference type="SAM" id="SignalP"/>
    </source>
</evidence>
<evidence type="ECO:0000313" key="3">
    <source>
        <dbReference type="EMBL" id="RKR85790.1"/>
    </source>
</evidence>
<keyword evidence="4" id="KW-1185">Reference proteome</keyword>
<reference evidence="3 4" key="1">
    <citation type="submission" date="2018-10" db="EMBL/GenBank/DDBJ databases">
        <title>Genomic Encyclopedia of Archaeal and Bacterial Type Strains, Phase II (KMG-II): from individual species to whole genera.</title>
        <authorList>
            <person name="Goeker M."/>
        </authorList>
    </citation>
    <scope>NUCLEOTIDE SEQUENCE [LARGE SCALE GENOMIC DNA]</scope>
    <source>
        <strain evidence="3 4">DSM 18602</strain>
    </source>
</reference>
<organism evidence="3 4">
    <name type="scientific">Mucilaginibacter gracilis</name>
    <dbReference type="NCBI Taxonomy" id="423350"/>
    <lineage>
        <taxon>Bacteria</taxon>
        <taxon>Pseudomonadati</taxon>
        <taxon>Bacteroidota</taxon>
        <taxon>Sphingobacteriia</taxon>
        <taxon>Sphingobacteriales</taxon>
        <taxon>Sphingobacteriaceae</taxon>
        <taxon>Mucilaginibacter</taxon>
    </lineage>
</organism>
<gene>
    <name evidence="3" type="ORF">BDD43_6070</name>
</gene>
<dbReference type="EMBL" id="RBKU01000001">
    <property type="protein sequence ID" value="RKR85790.1"/>
    <property type="molecule type" value="Genomic_DNA"/>
</dbReference>
<evidence type="ECO:0000313" key="4">
    <source>
        <dbReference type="Proteomes" id="UP000268007"/>
    </source>
</evidence>
<feature type="region of interest" description="Disordered" evidence="1">
    <location>
        <begin position="163"/>
        <end position="187"/>
    </location>
</feature>
<comment type="caution">
    <text evidence="3">The sequence shown here is derived from an EMBL/GenBank/DDBJ whole genome shotgun (WGS) entry which is preliminary data.</text>
</comment>
<proteinExistence type="predicted"/>
<evidence type="ECO:0000256" key="1">
    <source>
        <dbReference type="SAM" id="MobiDB-lite"/>
    </source>
</evidence>
<protein>
    <submittedName>
        <fullName evidence="3">Uncharacterized protein</fullName>
    </submittedName>
</protein>
<dbReference type="OrthoDB" id="903892at2"/>
<accession>A0A495J9T8</accession>
<sequence length="187" mass="20908">MKNFFKKSMLLILVLTCFSMVASATDIYARIEIENYSHLVYGPYYDQWDEGTGDLVVRFYSDAACTTPYTLTAPLTVYIKSSFEESYNYTLTGWGDTGEWTVTASAGDNHISAGDGYALFQHHTTSWPTTYYPGENDNDNIFIVESPGDGSYTEEATVKIIDRSSPGSHTNEQEAVSKVRQPLVILE</sequence>
<feature type="chain" id="PRO_5019801833" evidence="2">
    <location>
        <begin position="25"/>
        <end position="187"/>
    </location>
</feature>
<dbReference type="RefSeq" id="WP_147425772.1">
    <property type="nucleotide sequence ID" value="NZ_RBKU01000001.1"/>
</dbReference>
<feature type="signal peptide" evidence="2">
    <location>
        <begin position="1"/>
        <end position="24"/>
    </location>
</feature>